<keyword evidence="8" id="KW-0902">Two-component regulatory system</keyword>
<dbReference type="InterPro" id="IPR003661">
    <property type="entry name" value="HisK_dim/P_dom"/>
</dbReference>
<dbReference type="SMART" id="SM00388">
    <property type="entry name" value="HisKA"/>
    <property type="match status" value="1"/>
</dbReference>
<reference evidence="11 12" key="1">
    <citation type="submission" date="2016-12" db="EMBL/GenBank/DDBJ databases">
        <title>The genome of dimorphic prosthecate Glycocaulis alkaliphilus 6b-8t, isolated from crude oil dictates its adaptability in petroleum environments.</title>
        <authorList>
            <person name="Wu X.-L."/>
            <person name="Geng S."/>
        </authorList>
    </citation>
    <scope>NUCLEOTIDE SEQUENCE [LARGE SCALE GENOMIC DNA]</scope>
    <source>
        <strain evidence="11 12">6B-8</strain>
    </source>
</reference>
<dbReference type="Pfam" id="PF02518">
    <property type="entry name" value="HATPase_c"/>
    <property type="match status" value="1"/>
</dbReference>
<dbReference type="PROSITE" id="PS50113">
    <property type="entry name" value="PAC"/>
    <property type="match status" value="1"/>
</dbReference>
<name>A0A3T0E826_9PROT</name>
<gene>
    <name evidence="11" type="ORF">X907_1012</name>
</gene>
<dbReference type="EC" id="2.7.13.3" evidence="2"/>
<evidence type="ECO:0000313" key="12">
    <source>
        <dbReference type="Proteomes" id="UP000286954"/>
    </source>
</evidence>
<dbReference type="PRINTS" id="PR00344">
    <property type="entry name" value="BCTRLSENSOR"/>
</dbReference>
<evidence type="ECO:0000256" key="10">
    <source>
        <dbReference type="ARBA" id="ARBA00068150"/>
    </source>
</evidence>
<dbReference type="SUPFAM" id="SSF52172">
    <property type="entry name" value="CheY-like"/>
    <property type="match status" value="1"/>
</dbReference>
<dbReference type="Gene3D" id="1.10.287.130">
    <property type="match status" value="1"/>
</dbReference>
<keyword evidence="3" id="KW-0597">Phosphoprotein</keyword>
<evidence type="ECO:0000256" key="9">
    <source>
        <dbReference type="ARBA" id="ARBA00064003"/>
    </source>
</evidence>
<dbReference type="FunFam" id="1.10.287.130:FF:000002">
    <property type="entry name" value="Two-component osmosensing histidine kinase"/>
    <property type="match status" value="1"/>
</dbReference>
<dbReference type="CDD" id="cd00130">
    <property type="entry name" value="PAS"/>
    <property type="match status" value="5"/>
</dbReference>
<dbReference type="Pfam" id="PF13426">
    <property type="entry name" value="PAS_9"/>
    <property type="match status" value="2"/>
</dbReference>
<dbReference type="PROSITE" id="PS50109">
    <property type="entry name" value="HIS_KIN"/>
    <property type="match status" value="1"/>
</dbReference>
<evidence type="ECO:0000256" key="7">
    <source>
        <dbReference type="ARBA" id="ARBA00022840"/>
    </source>
</evidence>
<dbReference type="Gene3D" id="3.30.450.20">
    <property type="entry name" value="PAS domain"/>
    <property type="match status" value="6"/>
</dbReference>
<dbReference type="Pfam" id="PF08447">
    <property type="entry name" value="PAS_3"/>
    <property type="match status" value="2"/>
</dbReference>
<dbReference type="KEGG" id="gak:X907_1012"/>
<dbReference type="SMART" id="SM00448">
    <property type="entry name" value="REC"/>
    <property type="match status" value="1"/>
</dbReference>
<dbReference type="EMBL" id="CP018911">
    <property type="protein sequence ID" value="AZU03551.1"/>
    <property type="molecule type" value="Genomic_DNA"/>
</dbReference>
<dbReference type="InterPro" id="IPR005467">
    <property type="entry name" value="His_kinase_dom"/>
</dbReference>
<dbReference type="PROSITE" id="PS50110">
    <property type="entry name" value="RESPONSE_REGULATORY"/>
    <property type="match status" value="1"/>
</dbReference>
<dbReference type="InterPro" id="IPR000014">
    <property type="entry name" value="PAS"/>
</dbReference>
<dbReference type="SMART" id="SM00387">
    <property type="entry name" value="HATPase_c"/>
    <property type="match status" value="1"/>
</dbReference>
<dbReference type="Gene3D" id="3.40.50.2300">
    <property type="match status" value="1"/>
</dbReference>
<dbReference type="PANTHER" id="PTHR43047">
    <property type="entry name" value="TWO-COMPONENT HISTIDINE PROTEIN KINASE"/>
    <property type="match status" value="1"/>
</dbReference>
<dbReference type="SMART" id="SM00086">
    <property type="entry name" value="PAC"/>
    <property type="match status" value="5"/>
</dbReference>
<dbReference type="InterPro" id="IPR036097">
    <property type="entry name" value="HisK_dim/P_sf"/>
</dbReference>
<dbReference type="FunFam" id="3.30.565.10:FF:000010">
    <property type="entry name" value="Sensor histidine kinase RcsC"/>
    <property type="match status" value="1"/>
</dbReference>
<comment type="subunit">
    <text evidence="9">At low DSF concentrations, interacts with RpfF.</text>
</comment>
<evidence type="ECO:0000256" key="5">
    <source>
        <dbReference type="ARBA" id="ARBA00022741"/>
    </source>
</evidence>
<dbReference type="CDD" id="cd16922">
    <property type="entry name" value="HATPase_EvgS-ArcB-TorS-like"/>
    <property type="match status" value="1"/>
</dbReference>
<dbReference type="PANTHER" id="PTHR43047:SF78">
    <property type="entry name" value="SENSORY_REGULATORY PROTEIN RPFC"/>
    <property type="match status" value="1"/>
</dbReference>
<dbReference type="CDD" id="cd17546">
    <property type="entry name" value="REC_hyHK_CKI1_RcsC-like"/>
    <property type="match status" value="1"/>
</dbReference>
<keyword evidence="5" id="KW-0547">Nucleotide-binding</keyword>
<dbReference type="SUPFAM" id="SSF55785">
    <property type="entry name" value="PYP-like sensor domain (PAS domain)"/>
    <property type="match status" value="6"/>
</dbReference>
<dbReference type="InterPro" id="IPR011006">
    <property type="entry name" value="CheY-like_superfamily"/>
</dbReference>
<evidence type="ECO:0000256" key="2">
    <source>
        <dbReference type="ARBA" id="ARBA00012438"/>
    </source>
</evidence>
<evidence type="ECO:0000256" key="4">
    <source>
        <dbReference type="ARBA" id="ARBA00022679"/>
    </source>
</evidence>
<dbReference type="InterPro" id="IPR000700">
    <property type="entry name" value="PAS-assoc_C"/>
</dbReference>
<evidence type="ECO:0000256" key="1">
    <source>
        <dbReference type="ARBA" id="ARBA00000085"/>
    </source>
</evidence>
<protein>
    <recommendedName>
        <fullName evidence="10">Sensory/regulatory protein RpfC</fullName>
        <ecNumber evidence="2">2.7.13.3</ecNumber>
    </recommendedName>
</protein>
<dbReference type="RefSeq" id="WP_127565916.1">
    <property type="nucleotide sequence ID" value="NZ_BMFB01000002.1"/>
</dbReference>
<dbReference type="OrthoDB" id="9774458at2"/>
<dbReference type="InterPro" id="IPR004358">
    <property type="entry name" value="Sig_transdc_His_kin-like_C"/>
</dbReference>
<dbReference type="SUPFAM" id="SSF47384">
    <property type="entry name" value="Homodimeric domain of signal transducing histidine kinase"/>
    <property type="match status" value="1"/>
</dbReference>
<keyword evidence="7" id="KW-0067">ATP-binding</keyword>
<organism evidence="11 12">
    <name type="scientific">Glycocaulis alkaliphilus</name>
    <dbReference type="NCBI Taxonomy" id="1434191"/>
    <lineage>
        <taxon>Bacteria</taxon>
        <taxon>Pseudomonadati</taxon>
        <taxon>Pseudomonadota</taxon>
        <taxon>Alphaproteobacteria</taxon>
        <taxon>Maricaulales</taxon>
        <taxon>Maricaulaceae</taxon>
        <taxon>Glycocaulis</taxon>
    </lineage>
</organism>
<dbReference type="InterPro" id="IPR003594">
    <property type="entry name" value="HATPase_dom"/>
</dbReference>
<dbReference type="InterPro" id="IPR001610">
    <property type="entry name" value="PAC"/>
</dbReference>
<dbReference type="NCBIfam" id="TIGR00229">
    <property type="entry name" value="sensory_box"/>
    <property type="match status" value="2"/>
</dbReference>
<dbReference type="SUPFAM" id="SSF55874">
    <property type="entry name" value="ATPase domain of HSP90 chaperone/DNA topoisomerase II/histidine kinase"/>
    <property type="match status" value="1"/>
</dbReference>
<sequence length="1194" mass="132860">MSGDITRDIFFQNHPDPMLIYELATRRILVVNQTFQVRYGYTPDDLKTLRLDDLHPEDELDRLESNIAAVTTGLDRAGIWQHRLKSGEFIHVEITSHTMEYDGKACELVVARDMTELVRFEKERDQALKREAALRSRAEAAAFHFQSLFESAPGKLLVVEPEDYTIVAISDAYLEAVMRRRSDIMGKPLFDVFPDDPDDPDASGIAAVTAVMERVKESGVSEALPLTRFPVERPKEEGGGFEERWWLSVFSAVKGPDGRAQYIICRSEDVTVLIAGQARDAAELADELTERPLELDLMVHSRELREATLRLNEREASIRTVERLLALGQWRFDLQTQKLEWSDSTFRIYGLDPDRHQPDYELYVSLVHPDDRARMESWFADFMGSGDRSSEFWHRIVRPDGRVITIRGVAERTVTPEGEATTGFVQDITGQLETDARLTEADHLLRLAGKSARFGAWRADLKRQVVEWSEEVAAIHDMPGTREVPVQEGINFYAPGSQERVAEIFARCIETGEPYDEMLEIITATGRRVWCRSIGEAERNAAGEVIAVRGAFQDMSELVSARLESAQLAERLQSTLNTMSDGFYLLDENLCFSFVNEEAERALRTPRRHMLGKYVWDVFPEDVRDVLEPFYLQARDTGQTVTTGFHYAPFNAWFQVRIHPGAGGLAIYFQDVTSERQAQEQLQLLQAAVRHANDVVIIAEGEIGPEGPRIVYVNNAFEQVFGYTAEEALGGSTRMLHGPGTAPETVREVLAAIKAGQPVRTEIVHYTRSGEGRWMDVDVVPIVDAQGRLTHWLAVQRDITERKHNEDELLAARDEAERANRLKSEFLANMSHEIRTPLNGVLGMSQLLARTGLDARQTRMVETVQSSGKALLAIINDILDLSKIEAGLMTLEPETVEVDSLCSQALSAVCGTAQNKALALDLAIDETVPGHIVADRRRLAQVLINLLGNAVKFTEAGSVWLNVDCPDAKTIRFEVADTGPGMSPEQARHIFDRFRQVDASYARQHEGAGLGLALCKEFTGLMGGHITLHSRPGEGSRFAVCLPLVVAGCEDSQTRDEAGTASLPPGMGRILIAEDNATNRQTLEMFLSELGVEPPVCVTNGREAADRALAEDFALVVMDVSMPVMSGLDAIREIRSSNTPRRGVPILALTAHAAPQDREQCLQAGANDYLAKPVDLEALASALSKLMHKKAEDV</sequence>
<evidence type="ECO:0000256" key="3">
    <source>
        <dbReference type="ARBA" id="ARBA00022553"/>
    </source>
</evidence>
<keyword evidence="12" id="KW-1185">Reference proteome</keyword>
<evidence type="ECO:0000256" key="8">
    <source>
        <dbReference type="ARBA" id="ARBA00023012"/>
    </source>
</evidence>
<comment type="catalytic activity">
    <reaction evidence="1">
        <text>ATP + protein L-histidine = ADP + protein N-phospho-L-histidine.</text>
        <dbReference type="EC" id="2.7.13.3"/>
    </reaction>
</comment>
<dbReference type="GO" id="GO:0005524">
    <property type="term" value="F:ATP binding"/>
    <property type="evidence" value="ECO:0007669"/>
    <property type="project" value="UniProtKB-KW"/>
</dbReference>
<dbReference type="InterPro" id="IPR036890">
    <property type="entry name" value="HATPase_C_sf"/>
</dbReference>
<proteinExistence type="predicted"/>
<dbReference type="PROSITE" id="PS50112">
    <property type="entry name" value="PAS"/>
    <property type="match status" value="2"/>
</dbReference>
<dbReference type="GO" id="GO:0000155">
    <property type="term" value="F:phosphorelay sensor kinase activity"/>
    <property type="evidence" value="ECO:0007669"/>
    <property type="project" value="InterPro"/>
</dbReference>
<accession>A0A3T0E826</accession>
<dbReference type="Pfam" id="PF00072">
    <property type="entry name" value="Response_reg"/>
    <property type="match status" value="1"/>
</dbReference>
<dbReference type="SMART" id="SM00091">
    <property type="entry name" value="PAS"/>
    <property type="match status" value="6"/>
</dbReference>
<dbReference type="Pfam" id="PF08448">
    <property type="entry name" value="PAS_4"/>
    <property type="match status" value="2"/>
</dbReference>
<dbReference type="InterPro" id="IPR013656">
    <property type="entry name" value="PAS_4"/>
</dbReference>
<dbReference type="InterPro" id="IPR035965">
    <property type="entry name" value="PAS-like_dom_sf"/>
</dbReference>
<dbReference type="InterPro" id="IPR013655">
    <property type="entry name" value="PAS_fold_3"/>
</dbReference>
<keyword evidence="4" id="KW-0808">Transferase</keyword>
<dbReference type="Pfam" id="PF00512">
    <property type="entry name" value="HisKA"/>
    <property type="match status" value="1"/>
</dbReference>
<evidence type="ECO:0000256" key="6">
    <source>
        <dbReference type="ARBA" id="ARBA00022777"/>
    </source>
</evidence>
<dbReference type="Proteomes" id="UP000286954">
    <property type="component" value="Chromosome"/>
</dbReference>
<dbReference type="CDD" id="cd00082">
    <property type="entry name" value="HisKA"/>
    <property type="match status" value="1"/>
</dbReference>
<dbReference type="AlphaFoldDB" id="A0A3T0E826"/>
<dbReference type="Gene3D" id="3.30.565.10">
    <property type="entry name" value="Histidine kinase-like ATPase, C-terminal domain"/>
    <property type="match status" value="1"/>
</dbReference>
<keyword evidence="6 11" id="KW-0418">Kinase</keyword>
<evidence type="ECO:0000313" key="11">
    <source>
        <dbReference type="EMBL" id="AZU03551.1"/>
    </source>
</evidence>
<dbReference type="InterPro" id="IPR001789">
    <property type="entry name" value="Sig_transdc_resp-reg_receiver"/>
</dbReference>